<dbReference type="EC" id="3.2.2.22" evidence="3"/>
<evidence type="ECO:0000256" key="7">
    <source>
        <dbReference type="ARBA" id="ARBA00023193"/>
    </source>
</evidence>
<evidence type="ECO:0000256" key="6">
    <source>
        <dbReference type="ARBA" id="ARBA00022821"/>
    </source>
</evidence>
<evidence type="ECO:0000313" key="13">
    <source>
        <dbReference type="Proteomes" id="UP000077755"/>
    </source>
</evidence>
<dbReference type="GO" id="GO:0006952">
    <property type="term" value="P:defense response"/>
    <property type="evidence" value="ECO:0007669"/>
    <property type="project" value="UniProtKB-KW"/>
</dbReference>
<dbReference type="GO" id="GO:0090729">
    <property type="term" value="F:toxin activity"/>
    <property type="evidence" value="ECO:0007669"/>
    <property type="project" value="UniProtKB-KW"/>
</dbReference>
<dbReference type="EMBL" id="CP093351">
    <property type="protein sequence ID" value="WOH13876.1"/>
    <property type="molecule type" value="Genomic_DNA"/>
</dbReference>
<dbReference type="GO" id="GO:0030598">
    <property type="term" value="F:rRNA N-glycosylase activity"/>
    <property type="evidence" value="ECO:0007669"/>
    <property type="project" value="UniProtKB-EC"/>
</dbReference>
<keyword evidence="6 9" id="KW-0611">Plant defense</keyword>
<comment type="similarity">
    <text evidence="2">Belongs to the ribosome-inactivating protein family. Type 1 RIP subfamily.</text>
</comment>
<gene>
    <name evidence="11" type="ORF">DCAR_029055</name>
    <name evidence="12" type="ORF">DCAR_0933389</name>
</gene>
<protein>
    <recommendedName>
        <fullName evidence="3">rRNA N-glycosylase</fullName>
        <ecNumber evidence="3">3.2.2.22</ecNumber>
    </recommendedName>
    <alternativeName>
        <fullName evidence="8">rRNA N-glycosidase</fullName>
    </alternativeName>
</protein>
<dbReference type="InterPro" id="IPR016138">
    <property type="entry name" value="Ribosome_inactivat_prot_sub1"/>
</dbReference>
<evidence type="ECO:0000256" key="9">
    <source>
        <dbReference type="RuleBase" id="RU004915"/>
    </source>
</evidence>
<evidence type="ECO:0000256" key="8">
    <source>
        <dbReference type="ARBA" id="ARBA00030788"/>
    </source>
</evidence>
<proteinExistence type="inferred from homology"/>
<evidence type="ECO:0000256" key="3">
    <source>
        <dbReference type="ARBA" id="ARBA00012001"/>
    </source>
</evidence>
<dbReference type="EMBL" id="LNRQ01000009">
    <property type="protein sequence ID" value="KZM81442.1"/>
    <property type="molecule type" value="Genomic_DNA"/>
</dbReference>
<dbReference type="InterPro" id="IPR001574">
    <property type="entry name" value="Ribosome_inactivat_prot"/>
</dbReference>
<dbReference type="PANTHER" id="PTHR33453">
    <property type="match status" value="1"/>
</dbReference>
<keyword evidence="7 9" id="KW-0652">Protein synthesis inhibitor</keyword>
<evidence type="ECO:0000256" key="4">
    <source>
        <dbReference type="ARBA" id="ARBA00022656"/>
    </source>
</evidence>
<dbReference type="Proteomes" id="UP000077755">
    <property type="component" value="Chromosome 9"/>
</dbReference>
<evidence type="ECO:0000256" key="2">
    <source>
        <dbReference type="ARBA" id="ARBA00008544"/>
    </source>
</evidence>
<dbReference type="Gramene" id="KZM81442">
    <property type="protein sequence ID" value="KZM81442"/>
    <property type="gene ID" value="DCAR_029055"/>
</dbReference>
<reference evidence="12" key="2">
    <citation type="submission" date="2022-03" db="EMBL/GenBank/DDBJ databases">
        <title>Draft title - Genomic analysis of global carrot germplasm unveils the trajectory of domestication and the origin of high carotenoid orange carrot.</title>
        <authorList>
            <person name="Iorizzo M."/>
            <person name="Ellison S."/>
            <person name="Senalik D."/>
            <person name="Macko-Podgorni A."/>
            <person name="Grzebelus D."/>
            <person name="Bostan H."/>
            <person name="Rolling W."/>
            <person name="Curaba J."/>
            <person name="Simon P."/>
        </authorList>
    </citation>
    <scope>NUCLEOTIDE SEQUENCE</scope>
    <source>
        <tissue evidence="12">Leaf</tissue>
    </source>
</reference>
<organism evidence="11">
    <name type="scientific">Daucus carota subsp. sativus</name>
    <name type="common">Carrot</name>
    <dbReference type="NCBI Taxonomy" id="79200"/>
    <lineage>
        <taxon>Eukaryota</taxon>
        <taxon>Viridiplantae</taxon>
        <taxon>Streptophyta</taxon>
        <taxon>Embryophyta</taxon>
        <taxon>Tracheophyta</taxon>
        <taxon>Spermatophyta</taxon>
        <taxon>Magnoliopsida</taxon>
        <taxon>eudicotyledons</taxon>
        <taxon>Gunneridae</taxon>
        <taxon>Pentapetalae</taxon>
        <taxon>asterids</taxon>
        <taxon>campanulids</taxon>
        <taxon>Apiales</taxon>
        <taxon>Apiaceae</taxon>
        <taxon>Apioideae</taxon>
        <taxon>Scandiceae</taxon>
        <taxon>Daucinae</taxon>
        <taxon>Daucus</taxon>
        <taxon>Daucus sect. Daucus</taxon>
    </lineage>
</organism>
<comment type="catalytic activity">
    <reaction evidence="1 9">
        <text>Endohydrolysis of the N-glycosidic bond at one specific adenosine on the 28S rRNA.</text>
        <dbReference type="EC" id="3.2.2.22"/>
    </reaction>
</comment>
<sequence length="567" mass="65339">MTSTSQPTAASSEPLTLDLDSEHKAGYEEFIESLIKEFWDCPVAKYLTSLDEVGFDEELKPKIEKCFPLMFVGTAASLEGEATDMKTVYRTHSPAELKDKNWVFQVRLKHGGRNLEILIKKNNLYLVAYKGKFNTKKDGTEQDENWIVLDGKNHNEVAESISKFLTPKSDLYENLKKKLEKFKGLAEREEERNIKYAKTKLGEIKSKIERQQEENSEGSERLMGGYESLEENEDFKRVNRLLNMVPKDITREHVEELEGIANEAERDFLNHLKKPQADHIPAGKLIEKLQKKNENYNQQGQVPNEAEASENQRNPFSKEWPILWGKMFKKRVVILGSLAAGKKDTIDWAKRTEKYTLEDWKEELQALIKLTRMLKKKFGIDGTPETNPTDDKIWEVFFSEKAKLKKQYEAVNKEDQAKFYKELKEMSDVLKYMMQSVRADAEIIEVKDRLAKVKLNRLAFTEAVEYLTKSSFGENEGETASHIIKLAIMICEAARFPDIKKHVANNYHKTTHEDTASLSEECITSVYRWSHRSALMQRGGVYAGEIILLGEDPAVIKEMDKNKVSKE</sequence>
<keyword evidence="4 9" id="KW-0800">Toxin</keyword>
<dbReference type="Gene3D" id="3.40.420.10">
    <property type="entry name" value="Ricin (A subunit), domain 1"/>
    <property type="match status" value="2"/>
</dbReference>
<evidence type="ECO:0000256" key="10">
    <source>
        <dbReference type="SAM" id="Coils"/>
    </source>
</evidence>
<keyword evidence="13" id="KW-1185">Reference proteome</keyword>
<dbReference type="InterPro" id="IPR036041">
    <property type="entry name" value="Ribosome-inact_prot_sf"/>
</dbReference>
<name>A0A175YF46_DAUCS</name>
<keyword evidence="10" id="KW-0175">Coiled coil</keyword>
<dbReference type="GO" id="GO:0017148">
    <property type="term" value="P:negative regulation of translation"/>
    <property type="evidence" value="ECO:0007669"/>
    <property type="project" value="UniProtKB-KW"/>
</dbReference>
<evidence type="ECO:0000256" key="5">
    <source>
        <dbReference type="ARBA" id="ARBA00022801"/>
    </source>
</evidence>
<reference evidence="11" key="1">
    <citation type="journal article" date="2016" name="Nat. Genet.">
        <title>A high-quality carrot genome assembly provides new insights into carotenoid accumulation and asterid genome evolution.</title>
        <authorList>
            <person name="Iorizzo M."/>
            <person name="Ellison S."/>
            <person name="Senalik D."/>
            <person name="Zeng P."/>
            <person name="Satapoomin P."/>
            <person name="Huang J."/>
            <person name="Bowman M."/>
            <person name="Iovene M."/>
            <person name="Sanseverino W."/>
            <person name="Cavagnaro P."/>
            <person name="Yildiz M."/>
            <person name="Macko-Podgorni A."/>
            <person name="Moranska E."/>
            <person name="Grzebelus E."/>
            <person name="Grzebelus D."/>
            <person name="Ashrafi H."/>
            <person name="Zheng Z."/>
            <person name="Cheng S."/>
            <person name="Spooner D."/>
            <person name="Van Deynze A."/>
            <person name="Simon P."/>
        </authorList>
    </citation>
    <scope>NUCLEOTIDE SEQUENCE [LARGE SCALE GENOMIC DNA]</scope>
    <source>
        <tissue evidence="11">Leaf</tissue>
    </source>
</reference>
<dbReference type="SUPFAM" id="SSF56371">
    <property type="entry name" value="Ribosome inactivating proteins (RIP)"/>
    <property type="match status" value="1"/>
</dbReference>
<keyword evidence="5 9" id="KW-0378">Hydrolase</keyword>
<evidence type="ECO:0000256" key="1">
    <source>
        <dbReference type="ARBA" id="ARBA00000237"/>
    </source>
</evidence>
<dbReference type="Pfam" id="PF00161">
    <property type="entry name" value="RIP"/>
    <property type="match status" value="1"/>
</dbReference>
<dbReference type="PANTHER" id="PTHR33453:SF9">
    <property type="entry name" value="ALBUMIN B-32"/>
    <property type="match status" value="1"/>
</dbReference>
<feature type="coiled-coil region" evidence="10">
    <location>
        <begin position="172"/>
        <end position="214"/>
    </location>
</feature>
<dbReference type="AlphaFoldDB" id="A0A175YF46"/>
<evidence type="ECO:0000313" key="12">
    <source>
        <dbReference type="EMBL" id="WOH13876.1"/>
    </source>
</evidence>
<evidence type="ECO:0000313" key="11">
    <source>
        <dbReference type="EMBL" id="KZM81442.1"/>
    </source>
</evidence>
<accession>A0A175YF46</accession>